<proteinExistence type="predicted"/>
<feature type="transmembrane region" description="Helical" evidence="2">
    <location>
        <begin position="289"/>
        <end position="317"/>
    </location>
</feature>
<dbReference type="AlphaFoldDB" id="A0A9D2IL36"/>
<sequence>MALAAKAFTLAFVLTATDKMSQVIDRAVSKSLGSLSSFERNAGKIGGALMKGGMQMLNAGAAAAGGLVSMSKAAADYAGDMKDMARATGVGFEEIQELAYAAKMSGIEADKLKAAFVKLDKAMTEAASGNKTYLQTFSDLGIQLRDSEGNLRKPNEIFEEVAELFSKTEDSAAKTALAYELFGKSGADLIPMLNDGKAGMEEWFRMAREAGLVMGDEMGTAAETAGDQMDGLMNKLRGTSLQLGTRLIPTVTAFVEKLDATLSRVLEWIDRNPKLVESIGQIALQGAKWLVILGGGSVALGGLSVAIGKVGTAFRVVQGVFKAGSLAKGIASMLTPMGWVKAAVMVIVALAYLVIRNWEAISGFFVRLWGKVKEIFSAAWAWIKNLFLNYTPQGLIIQHWDTIVAFFAGLWAKVKTAFSAAWAWIKNLLLNYTPQGLIIRHWDTIVAFFAGLWSRVVAGISDSWNRIRDWFANLQPVEWIRGAWESVGNFFATLGTRFFEWGRNLLESLWRGITSVVSRVVEGVRKVGRKIADGFRSFFGINSPSRLFAEYGLNITQGLVVGLDRGGNAVEAATGGVAARTMAGMEEGMTYGGATFNALTGGSVTVHYAPQITINGASSEQTRDEFSALLRKHAAEILDIIRRDAANTARLSFTA</sequence>
<evidence type="ECO:0000256" key="1">
    <source>
        <dbReference type="ARBA" id="ARBA00022612"/>
    </source>
</evidence>
<comment type="caution">
    <text evidence="3">The sequence shown here is derived from an EMBL/GenBank/DDBJ whole genome shotgun (WGS) entry which is preliminary data.</text>
</comment>
<evidence type="ECO:0000313" key="3">
    <source>
        <dbReference type="EMBL" id="HIZ15088.1"/>
    </source>
</evidence>
<evidence type="ECO:0000256" key="2">
    <source>
        <dbReference type="SAM" id="Phobius"/>
    </source>
</evidence>
<dbReference type="NCBIfam" id="TIGR01760">
    <property type="entry name" value="tape_meas_TP901"/>
    <property type="match status" value="1"/>
</dbReference>
<keyword evidence="1" id="KW-1188">Viral release from host cell</keyword>
<organism evidence="3 4">
    <name type="scientific">Candidatus Tidjanibacter faecipullorum</name>
    <dbReference type="NCBI Taxonomy" id="2838766"/>
    <lineage>
        <taxon>Bacteria</taxon>
        <taxon>Pseudomonadati</taxon>
        <taxon>Bacteroidota</taxon>
        <taxon>Bacteroidia</taxon>
        <taxon>Bacteroidales</taxon>
        <taxon>Rikenellaceae</taxon>
        <taxon>Tidjanibacter</taxon>
    </lineage>
</organism>
<gene>
    <name evidence="3" type="ORF">H9816_04170</name>
</gene>
<evidence type="ECO:0000313" key="4">
    <source>
        <dbReference type="Proteomes" id="UP000824014"/>
    </source>
</evidence>
<reference evidence="3" key="1">
    <citation type="journal article" date="2021" name="PeerJ">
        <title>Extensive microbial diversity within the chicken gut microbiome revealed by metagenomics and culture.</title>
        <authorList>
            <person name="Gilroy R."/>
            <person name="Ravi A."/>
            <person name="Getino M."/>
            <person name="Pursley I."/>
            <person name="Horton D.L."/>
            <person name="Alikhan N.F."/>
            <person name="Baker D."/>
            <person name="Gharbi K."/>
            <person name="Hall N."/>
            <person name="Watson M."/>
            <person name="Adriaenssens E.M."/>
            <person name="Foster-Nyarko E."/>
            <person name="Jarju S."/>
            <person name="Secka A."/>
            <person name="Antonio M."/>
            <person name="Oren A."/>
            <person name="Chaudhuri R.R."/>
            <person name="La Ragione R."/>
            <person name="Hildebrand F."/>
            <person name="Pallen M.J."/>
        </authorList>
    </citation>
    <scope>NUCLEOTIDE SEQUENCE</scope>
    <source>
        <strain evidence="3">ChiHjej11B10-19426</strain>
    </source>
</reference>
<reference evidence="3" key="2">
    <citation type="submission" date="2021-04" db="EMBL/GenBank/DDBJ databases">
        <authorList>
            <person name="Gilroy R."/>
        </authorList>
    </citation>
    <scope>NUCLEOTIDE SEQUENCE</scope>
    <source>
        <strain evidence="3">ChiHjej11B10-19426</strain>
    </source>
</reference>
<keyword evidence="2" id="KW-0472">Membrane</keyword>
<dbReference type="Proteomes" id="UP000824014">
    <property type="component" value="Unassembled WGS sequence"/>
</dbReference>
<dbReference type="PANTHER" id="PTHR37813">
    <property type="entry name" value="FELS-2 PROPHAGE PROTEIN"/>
    <property type="match status" value="1"/>
</dbReference>
<keyword evidence="2" id="KW-0812">Transmembrane</keyword>
<name>A0A9D2IL36_9BACT</name>
<protein>
    <submittedName>
        <fullName evidence="3">Phage tail tape measure protein</fullName>
    </submittedName>
</protein>
<dbReference type="InterPro" id="IPR010090">
    <property type="entry name" value="Phage_tape_meas"/>
</dbReference>
<dbReference type="EMBL" id="DXCC01000012">
    <property type="protein sequence ID" value="HIZ15088.1"/>
    <property type="molecule type" value="Genomic_DNA"/>
</dbReference>
<dbReference type="PANTHER" id="PTHR37813:SF1">
    <property type="entry name" value="FELS-2 PROPHAGE PROTEIN"/>
    <property type="match status" value="1"/>
</dbReference>
<keyword evidence="2" id="KW-1133">Transmembrane helix</keyword>
<accession>A0A9D2IL36</accession>
<feature type="transmembrane region" description="Helical" evidence="2">
    <location>
        <begin position="338"/>
        <end position="355"/>
    </location>
</feature>